<organism evidence="2 3">
    <name type="scientific">Cirrhinus mrigala</name>
    <name type="common">Mrigala</name>
    <dbReference type="NCBI Taxonomy" id="683832"/>
    <lineage>
        <taxon>Eukaryota</taxon>
        <taxon>Metazoa</taxon>
        <taxon>Chordata</taxon>
        <taxon>Craniata</taxon>
        <taxon>Vertebrata</taxon>
        <taxon>Euteleostomi</taxon>
        <taxon>Actinopterygii</taxon>
        <taxon>Neopterygii</taxon>
        <taxon>Teleostei</taxon>
        <taxon>Ostariophysi</taxon>
        <taxon>Cypriniformes</taxon>
        <taxon>Cyprinidae</taxon>
        <taxon>Labeoninae</taxon>
        <taxon>Labeonini</taxon>
        <taxon>Cirrhinus</taxon>
    </lineage>
</organism>
<dbReference type="EMBL" id="JAMKFB020000002">
    <property type="protein sequence ID" value="KAL0200384.1"/>
    <property type="molecule type" value="Genomic_DNA"/>
</dbReference>
<feature type="signal peptide" evidence="1">
    <location>
        <begin position="1"/>
        <end position="20"/>
    </location>
</feature>
<protein>
    <submittedName>
        <fullName evidence="2">Uncharacterized protein</fullName>
    </submittedName>
</protein>
<proteinExistence type="predicted"/>
<evidence type="ECO:0000313" key="3">
    <source>
        <dbReference type="Proteomes" id="UP001529510"/>
    </source>
</evidence>
<keyword evidence="3" id="KW-1185">Reference proteome</keyword>
<dbReference type="AlphaFoldDB" id="A0ABD0RPE7"/>
<sequence length="49" mass="5093">TMAVLLLWFSSGGFPAYGQAKPMGNYGQAVTGPGISSNPFMVSKPVAMK</sequence>
<name>A0ABD0RPE7_CIRMR</name>
<keyword evidence="1" id="KW-0732">Signal</keyword>
<dbReference type="Proteomes" id="UP001529510">
    <property type="component" value="Unassembled WGS sequence"/>
</dbReference>
<accession>A0ABD0RPE7</accession>
<evidence type="ECO:0000256" key="1">
    <source>
        <dbReference type="SAM" id="SignalP"/>
    </source>
</evidence>
<reference evidence="2 3" key="1">
    <citation type="submission" date="2024-05" db="EMBL/GenBank/DDBJ databases">
        <title>Genome sequencing and assembly of Indian major carp, Cirrhinus mrigala (Hamilton, 1822).</title>
        <authorList>
            <person name="Mohindra V."/>
            <person name="Chowdhury L.M."/>
            <person name="Lal K."/>
            <person name="Jena J.K."/>
        </authorList>
    </citation>
    <scope>NUCLEOTIDE SEQUENCE [LARGE SCALE GENOMIC DNA]</scope>
    <source>
        <strain evidence="2">CM1030</strain>
        <tissue evidence="2">Blood</tissue>
    </source>
</reference>
<feature type="non-terminal residue" evidence="2">
    <location>
        <position position="1"/>
    </location>
</feature>
<feature type="chain" id="PRO_5044854376" evidence="1">
    <location>
        <begin position="21"/>
        <end position="49"/>
    </location>
</feature>
<gene>
    <name evidence="2" type="ORF">M9458_003571</name>
</gene>
<evidence type="ECO:0000313" key="2">
    <source>
        <dbReference type="EMBL" id="KAL0200384.1"/>
    </source>
</evidence>
<comment type="caution">
    <text evidence="2">The sequence shown here is derived from an EMBL/GenBank/DDBJ whole genome shotgun (WGS) entry which is preliminary data.</text>
</comment>